<dbReference type="PROSITE" id="PS51257">
    <property type="entry name" value="PROKAR_LIPOPROTEIN"/>
    <property type="match status" value="1"/>
</dbReference>
<comment type="similarity">
    <text evidence="2">Belongs to the bacterial solute-binding protein 1 family.</text>
</comment>
<name>A0A1G6XA21_9ACTN</name>
<keyword evidence="5" id="KW-0762">Sugar transport</keyword>
<evidence type="ECO:0000313" key="5">
    <source>
        <dbReference type="EMBL" id="SDD75069.1"/>
    </source>
</evidence>
<evidence type="ECO:0000256" key="4">
    <source>
        <dbReference type="ARBA" id="ARBA00022729"/>
    </source>
</evidence>
<keyword evidence="6" id="KW-1185">Reference proteome</keyword>
<evidence type="ECO:0000256" key="2">
    <source>
        <dbReference type="ARBA" id="ARBA00008520"/>
    </source>
</evidence>
<evidence type="ECO:0000256" key="1">
    <source>
        <dbReference type="ARBA" id="ARBA00004196"/>
    </source>
</evidence>
<protein>
    <submittedName>
        <fullName evidence="5">Multiple sugar transport system substrate-binding protein</fullName>
    </submittedName>
</protein>
<dbReference type="CDD" id="cd13585">
    <property type="entry name" value="PBP2_TMBP_like"/>
    <property type="match status" value="1"/>
</dbReference>
<dbReference type="PANTHER" id="PTHR43649">
    <property type="entry name" value="ARABINOSE-BINDING PROTEIN-RELATED"/>
    <property type="match status" value="1"/>
</dbReference>
<dbReference type="OrthoDB" id="1650177at2"/>
<dbReference type="EMBL" id="FNAD01000007">
    <property type="protein sequence ID" value="SDD75069.1"/>
    <property type="molecule type" value="Genomic_DNA"/>
</dbReference>
<dbReference type="InterPro" id="IPR006059">
    <property type="entry name" value="SBP"/>
</dbReference>
<accession>A0A1G6XA21</accession>
<dbReference type="SUPFAM" id="SSF53850">
    <property type="entry name" value="Periplasmic binding protein-like II"/>
    <property type="match status" value="1"/>
</dbReference>
<gene>
    <name evidence="5" type="ORF">SAMN05216270_10760</name>
</gene>
<dbReference type="Pfam" id="PF01547">
    <property type="entry name" value="SBP_bac_1"/>
    <property type="match status" value="1"/>
</dbReference>
<dbReference type="AlphaFoldDB" id="A0A1G6XA21"/>
<keyword evidence="4" id="KW-0732">Signal</keyword>
<dbReference type="Gene3D" id="3.40.190.10">
    <property type="entry name" value="Periplasmic binding protein-like II"/>
    <property type="match status" value="1"/>
</dbReference>
<dbReference type="InterPro" id="IPR050490">
    <property type="entry name" value="Bact_solute-bd_prot1"/>
</dbReference>
<organism evidence="5 6">
    <name type="scientific">Glycomyces harbinensis</name>
    <dbReference type="NCBI Taxonomy" id="58114"/>
    <lineage>
        <taxon>Bacteria</taxon>
        <taxon>Bacillati</taxon>
        <taxon>Actinomycetota</taxon>
        <taxon>Actinomycetes</taxon>
        <taxon>Glycomycetales</taxon>
        <taxon>Glycomycetaceae</taxon>
        <taxon>Glycomyces</taxon>
    </lineage>
</organism>
<sequence length="414" mass="44242">MRYDKRWSAAAVAATALVLSACSGGGEDGDVTLTYATWSDDQKPAMEAIAEAFEADHPDIDVEVQVLPWPEYWSTLQVGAAGRTAPDAFWMLADQFPAYAEGGQLLDIAGAVEEAGVDLSAYPESVMDLYDSGDALYGLPKDFDTNGIWFNKALFDAAGVAYPDDTWTWEDTRTAAQELTDADAGVWGIAAPIDRQGGYYNSIYQAGGQVIGDDGKAAIDSPEAVSGIEFWTNMQADGSSPTLQQLSDTEAVQMFMDGKIAMYFSGSFWAQRLYGDEAFRANVGVAPLPTGQQRASMISGILNAGYAGTEHPEELAEFLIFASGEEAAKIQGESGAVLPAYEGTQQTWLDSMPEFDLQVFVDAVEYSVPLPISGNAAEWTGLEGEYLTPAWNGEQSAADAAAAYNAAIDEVLAE</sequence>
<dbReference type="PANTHER" id="PTHR43649:SF31">
    <property type="entry name" value="SN-GLYCEROL-3-PHOSPHATE-BINDING PERIPLASMIC PROTEIN UGPB"/>
    <property type="match status" value="1"/>
</dbReference>
<evidence type="ECO:0000256" key="3">
    <source>
        <dbReference type="ARBA" id="ARBA00022448"/>
    </source>
</evidence>
<reference evidence="6" key="1">
    <citation type="submission" date="2016-10" db="EMBL/GenBank/DDBJ databases">
        <authorList>
            <person name="Varghese N."/>
            <person name="Submissions S."/>
        </authorList>
    </citation>
    <scope>NUCLEOTIDE SEQUENCE [LARGE SCALE GENOMIC DNA]</scope>
    <source>
        <strain evidence="6">CGMCC 4.3516</strain>
    </source>
</reference>
<dbReference type="GO" id="GO:0030313">
    <property type="term" value="C:cell envelope"/>
    <property type="evidence" value="ECO:0007669"/>
    <property type="project" value="UniProtKB-SubCell"/>
</dbReference>
<dbReference type="STRING" id="58114.SAMN05216270_10760"/>
<keyword evidence="3" id="KW-0813">Transport</keyword>
<evidence type="ECO:0000313" key="6">
    <source>
        <dbReference type="Proteomes" id="UP000198949"/>
    </source>
</evidence>
<dbReference type="Proteomes" id="UP000198949">
    <property type="component" value="Unassembled WGS sequence"/>
</dbReference>
<comment type="subcellular location">
    <subcellularLocation>
        <location evidence="1">Cell envelope</location>
    </subcellularLocation>
</comment>
<dbReference type="RefSeq" id="WP_091035160.1">
    <property type="nucleotide sequence ID" value="NZ_FNAD01000007.1"/>
</dbReference>
<proteinExistence type="inferred from homology"/>